<dbReference type="PROSITE" id="PS51462">
    <property type="entry name" value="NUDIX"/>
    <property type="match status" value="1"/>
</dbReference>
<dbReference type="InterPro" id="IPR049734">
    <property type="entry name" value="NudC-like_C"/>
</dbReference>
<evidence type="ECO:0000256" key="7">
    <source>
        <dbReference type="ARBA" id="ARBA00022842"/>
    </source>
</evidence>
<dbReference type="SUPFAM" id="SSF55811">
    <property type="entry name" value="Nudix"/>
    <property type="match status" value="1"/>
</dbReference>
<evidence type="ECO:0000259" key="10">
    <source>
        <dbReference type="PROSITE" id="PS51462"/>
    </source>
</evidence>
<evidence type="ECO:0000256" key="4">
    <source>
        <dbReference type="ARBA" id="ARBA00012381"/>
    </source>
</evidence>
<dbReference type="PANTHER" id="PTHR42904:SF6">
    <property type="entry name" value="NAD-CAPPED RNA HYDROLASE NUDT12"/>
    <property type="match status" value="1"/>
</dbReference>
<dbReference type="InterPro" id="IPR015376">
    <property type="entry name" value="Znr_NADH_PPase"/>
</dbReference>
<keyword evidence="8" id="KW-0520">NAD</keyword>
<proteinExistence type="inferred from homology"/>
<dbReference type="InterPro" id="IPR050241">
    <property type="entry name" value="NAD-cap_RNA_hydrolase_NudC"/>
</dbReference>
<comment type="catalytic activity">
    <reaction evidence="9">
        <text>a 5'-end NAD(+)-phospho-ribonucleoside in mRNA + H2O = a 5'-end phospho-adenosine-phospho-ribonucleoside in mRNA + beta-nicotinamide D-ribonucleotide + 2 H(+)</text>
        <dbReference type="Rhea" id="RHEA:60876"/>
        <dbReference type="Rhea" id="RHEA-COMP:15698"/>
        <dbReference type="Rhea" id="RHEA-COMP:15719"/>
        <dbReference type="ChEBI" id="CHEBI:14649"/>
        <dbReference type="ChEBI" id="CHEBI:15377"/>
        <dbReference type="ChEBI" id="CHEBI:15378"/>
        <dbReference type="ChEBI" id="CHEBI:144029"/>
        <dbReference type="ChEBI" id="CHEBI:144051"/>
    </reaction>
    <physiologicalReaction direction="left-to-right" evidence="9">
        <dbReference type="Rhea" id="RHEA:60877"/>
    </physiologicalReaction>
</comment>
<dbReference type="InterPro" id="IPR015375">
    <property type="entry name" value="NADH_PPase-like_N"/>
</dbReference>
<evidence type="ECO:0000256" key="2">
    <source>
        <dbReference type="ARBA" id="ARBA00001947"/>
    </source>
</evidence>
<evidence type="ECO:0000256" key="9">
    <source>
        <dbReference type="ARBA" id="ARBA00023679"/>
    </source>
</evidence>
<organism evidence="11 12">
    <name type="scientific">Brevundimonas staleyi</name>
    <dbReference type="NCBI Taxonomy" id="74326"/>
    <lineage>
        <taxon>Bacteria</taxon>
        <taxon>Pseudomonadati</taxon>
        <taxon>Pseudomonadota</taxon>
        <taxon>Alphaproteobacteria</taxon>
        <taxon>Caulobacterales</taxon>
        <taxon>Caulobacteraceae</taxon>
        <taxon>Brevundimonas</taxon>
    </lineage>
</organism>
<dbReference type="PANTHER" id="PTHR42904">
    <property type="entry name" value="NUDIX HYDROLASE, NUDC SUBFAMILY"/>
    <property type="match status" value="1"/>
</dbReference>
<dbReference type="InterPro" id="IPR000086">
    <property type="entry name" value="NUDIX_hydrolase_dom"/>
</dbReference>
<dbReference type="Pfam" id="PF09296">
    <property type="entry name" value="NUDIX-like"/>
    <property type="match status" value="1"/>
</dbReference>
<dbReference type="Proteomes" id="UP001596152">
    <property type="component" value="Unassembled WGS sequence"/>
</dbReference>
<dbReference type="PROSITE" id="PS00893">
    <property type="entry name" value="NUDIX_BOX"/>
    <property type="match status" value="1"/>
</dbReference>
<keyword evidence="7" id="KW-0460">Magnesium</keyword>
<evidence type="ECO:0000256" key="3">
    <source>
        <dbReference type="ARBA" id="ARBA00009595"/>
    </source>
</evidence>
<dbReference type="Gene3D" id="3.90.79.20">
    <property type="match status" value="1"/>
</dbReference>
<evidence type="ECO:0000256" key="8">
    <source>
        <dbReference type="ARBA" id="ARBA00023027"/>
    </source>
</evidence>
<dbReference type="EC" id="3.6.1.22" evidence="4"/>
<comment type="cofactor">
    <cofactor evidence="1">
        <name>Mg(2+)</name>
        <dbReference type="ChEBI" id="CHEBI:18420"/>
    </cofactor>
</comment>
<comment type="cofactor">
    <cofactor evidence="2">
        <name>Zn(2+)</name>
        <dbReference type="ChEBI" id="CHEBI:29105"/>
    </cofactor>
</comment>
<name>A0ABW0FU38_9CAUL</name>
<dbReference type="InterPro" id="IPR015797">
    <property type="entry name" value="NUDIX_hydrolase-like_dom_sf"/>
</dbReference>
<evidence type="ECO:0000256" key="5">
    <source>
        <dbReference type="ARBA" id="ARBA00022723"/>
    </source>
</evidence>
<dbReference type="Pfam" id="PF09297">
    <property type="entry name" value="Zn_ribbon_NUD"/>
    <property type="match status" value="1"/>
</dbReference>
<accession>A0ABW0FU38</accession>
<gene>
    <name evidence="11" type="primary">nudC</name>
    <name evidence="11" type="ORF">ACFPIE_14195</name>
</gene>
<dbReference type="InterPro" id="IPR020084">
    <property type="entry name" value="NUDIX_hydrolase_CS"/>
</dbReference>
<evidence type="ECO:0000313" key="12">
    <source>
        <dbReference type="Proteomes" id="UP001596152"/>
    </source>
</evidence>
<dbReference type="NCBIfam" id="NF001299">
    <property type="entry name" value="PRK00241.1"/>
    <property type="match status" value="1"/>
</dbReference>
<comment type="similarity">
    <text evidence="3">Belongs to the Nudix hydrolase family. NudC subfamily.</text>
</comment>
<keyword evidence="5" id="KW-0479">Metal-binding</keyword>
<keyword evidence="12" id="KW-1185">Reference proteome</keyword>
<dbReference type="RefSeq" id="WP_374038151.1">
    <property type="nucleotide sequence ID" value="NZ_CP169082.1"/>
</dbReference>
<evidence type="ECO:0000256" key="1">
    <source>
        <dbReference type="ARBA" id="ARBA00001946"/>
    </source>
</evidence>
<dbReference type="Gene3D" id="3.90.79.10">
    <property type="entry name" value="Nucleoside Triphosphate Pyrophosphohydrolase"/>
    <property type="match status" value="1"/>
</dbReference>
<comment type="caution">
    <text evidence="11">The sequence shown here is derived from an EMBL/GenBank/DDBJ whole genome shotgun (WGS) entry which is preliminary data.</text>
</comment>
<evidence type="ECO:0000313" key="11">
    <source>
        <dbReference type="EMBL" id="MFC5345071.1"/>
    </source>
</evidence>
<dbReference type="CDD" id="cd03429">
    <property type="entry name" value="NUDIX_NADH_pyrophosphatase_Nudt13"/>
    <property type="match status" value="1"/>
</dbReference>
<dbReference type="GO" id="GO:0016787">
    <property type="term" value="F:hydrolase activity"/>
    <property type="evidence" value="ECO:0007669"/>
    <property type="project" value="UniProtKB-KW"/>
</dbReference>
<sequence>MALPVLNTFAGNPLDRAGELRTTEGWLEEQVERTDALALVFWDGQPLLEDHPDGPRLTFIDLSHARDLAPDPDQHLFLGLWKEAPVFAVELEGSVDPAEGPVRGLGVFTGMREAAAVLSAADAAMAGGAKSLFDWRRRHGFCANCGTETKSTAGGWKRVCPSCKAEHFPRVDPVTIMLPTYKGRCLLGRQAAWPAGRMSALAGFLEPGETIEEACAREIMEEAGLTVTAVRYHSSQPWPFPSQLMIGLIAEVSEEDATPDQTELEEVRWFTREEAEAVLAGAHAVKAPPPFAIAHTLIRAWVDGFEV</sequence>
<reference evidence="12" key="1">
    <citation type="journal article" date="2019" name="Int. J. Syst. Evol. Microbiol.">
        <title>The Global Catalogue of Microorganisms (GCM) 10K type strain sequencing project: providing services to taxonomists for standard genome sequencing and annotation.</title>
        <authorList>
            <consortium name="The Broad Institute Genomics Platform"/>
            <consortium name="The Broad Institute Genome Sequencing Center for Infectious Disease"/>
            <person name="Wu L."/>
            <person name="Ma J."/>
        </authorList>
    </citation>
    <scope>NUCLEOTIDE SEQUENCE [LARGE SCALE GENOMIC DNA]</scope>
    <source>
        <strain evidence="12">JCM 12125</strain>
    </source>
</reference>
<keyword evidence="6 11" id="KW-0378">Hydrolase</keyword>
<dbReference type="EMBL" id="JBHSLF010000025">
    <property type="protein sequence ID" value="MFC5345071.1"/>
    <property type="molecule type" value="Genomic_DNA"/>
</dbReference>
<dbReference type="Pfam" id="PF00293">
    <property type="entry name" value="NUDIX"/>
    <property type="match status" value="1"/>
</dbReference>
<feature type="domain" description="Nudix hydrolase" evidence="10">
    <location>
        <begin position="169"/>
        <end position="293"/>
    </location>
</feature>
<protein>
    <recommendedName>
        <fullName evidence="4">NAD(+) diphosphatase</fullName>
        <ecNumber evidence="4">3.6.1.22</ecNumber>
    </recommendedName>
</protein>
<evidence type="ECO:0000256" key="6">
    <source>
        <dbReference type="ARBA" id="ARBA00022801"/>
    </source>
</evidence>